<protein>
    <submittedName>
        <fullName evidence="1">Uncharacterized protein</fullName>
    </submittedName>
</protein>
<gene>
    <name evidence="1" type="ORF">NEZAVI_LOCUS6450</name>
</gene>
<reference evidence="1" key="1">
    <citation type="submission" date="2022-01" db="EMBL/GenBank/DDBJ databases">
        <authorList>
            <person name="King R."/>
        </authorList>
    </citation>
    <scope>NUCLEOTIDE SEQUENCE</scope>
</reference>
<evidence type="ECO:0000313" key="1">
    <source>
        <dbReference type="EMBL" id="CAH1396361.1"/>
    </source>
</evidence>
<dbReference type="AlphaFoldDB" id="A0A9P0H6K1"/>
<organism evidence="1 2">
    <name type="scientific">Nezara viridula</name>
    <name type="common">Southern green stink bug</name>
    <name type="synonym">Cimex viridulus</name>
    <dbReference type="NCBI Taxonomy" id="85310"/>
    <lineage>
        <taxon>Eukaryota</taxon>
        <taxon>Metazoa</taxon>
        <taxon>Ecdysozoa</taxon>
        <taxon>Arthropoda</taxon>
        <taxon>Hexapoda</taxon>
        <taxon>Insecta</taxon>
        <taxon>Pterygota</taxon>
        <taxon>Neoptera</taxon>
        <taxon>Paraneoptera</taxon>
        <taxon>Hemiptera</taxon>
        <taxon>Heteroptera</taxon>
        <taxon>Panheteroptera</taxon>
        <taxon>Pentatomomorpha</taxon>
        <taxon>Pentatomoidea</taxon>
        <taxon>Pentatomidae</taxon>
        <taxon>Pentatominae</taxon>
        <taxon>Nezara</taxon>
    </lineage>
</organism>
<dbReference type="Proteomes" id="UP001152798">
    <property type="component" value="Chromosome 3"/>
</dbReference>
<evidence type="ECO:0000313" key="2">
    <source>
        <dbReference type="Proteomes" id="UP001152798"/>
    </source>
</evidence>
<keyword evidence="2" id="KW-1185">Reference proteome</keyword>
<sequence length="120" mass="14018">MTKRSLSKEQLLPLVVGFLQNSPEVRSPQEIADYVLANLRDTVSARVRSILDVGTALRAFVEVDGCYAVCGPLPMLDAVVDNCFCRRRRYCKHYSRQRKRKLGNYEEVIREMYEERRLYQ</sequence>
<dbReference type="OrthoDB" id="10344911at2759"/>
<proteinExistence type="predicted"/>
<dbReference type="EMBL" id="OV725079">
    <property type="protein sequence ID" value="CAH1396361.1"/>
    <property type="molecule type" value="Genomic_DNA"/>
</dbReference>
<accession>A0A9P0H6K1</accession>
<name>A0A9P0H6K1_NEZVI</name>